<feature type="compositionally biased region" description="Low complexity" evidence="1">
    <location>
        <begin position="440"/>
        <end position="462"/>
    </location>
</feature>
<protein>
    <submittedName>
        <fullName evidence="2">Uncharacterized protein</fullName>
    </submittedName>
</protein>
<comment type="caution">
    <text evidence="2">The sequence shown here is derived from an EMBL/GenBank/DDBJ whole genome shotgun (WGS) entry which is preliminary data.</text>
</comment>
<evidence type="ECO:0000313" key="3">
    <source>
        <dbReference type="Proteomes" id="UP001201812"/>
    </source>
</evidence>
<dbReference type="EMBL" id="JAKKPZ010000015">
    <property type="protein sequence ID" value="KAI1713536.1"/>
    <property type="molecule type" value="Genomic_DNA"/>
</dbReference>
<sequence length="548" mass="59065">MVVQQQLLGSQIPPFAHFAHKSFGANLNVTEEPPPTKKPRKQSLVRKSGAASFNGLLIGGAPAADTPKRKGRGPSLKTRIAAAAQAAAAQQNGQPPAMAPANTQGWANTLNPAMNGAKGVPDEQFLKQLQQHFLQQQEFYRQQRSHQPQEHVNFAGKTAESVLCSPPPASANYVAGSENPMTNNKQNHLLGQQFSPTMGPTGFGQFNGQQVVPEMTPNSMGVMTSPPHHQHPHSVLLTPPSESHGHQHPHQAYPAFSEKQQHEVAQQLAFQHLNALQAPQQQSINMNSLLAALAQQQSSLAGSGMPTSNGNILTQNPMGVHPNQALLYAAVMAQTQAGSTAALQSLLQQQLASSYENGQHQSAAQASVMMQLAIQKELQILYQRQHLHNMLTNAAAVAQQRQSPQQTQMTAQQPIQQHQLNFVSPPLTHTPASDEASYATSSPHSFATSSSSVTGSNEGSRSSPPPTSMTFRHAQSQMNCEAAFGSPPPTATEANYGDLEAFEQTNATHYVNDLNEKPERRLTEKEMQAIHSLINLREGGNTSANSHN</sequence>
<organism evidence="2 3">
    <name type="scientific">Ditylenchus destructor</name>
    <dbReference type="NCBI Taxonomy" id="166010"/>
    <lineage>
        <taxon>Eukaryota</taxon>
        <taxon>Metazoa</taxon>
        <taxon>Ecdysozoa</taxon>
        <taxon>Nematoda</taxon>
        <taxon>Chromadorea</taxon>
        <taxon>Rhabditida</taxon>
        <taxon>Tylenchina</taxon>
        <taxon>Tylenchomorpha</taxon>
        <taxon>Sphaerularioidea</taxon>
        <taxon>Anguinidae</taxon>
        <taxon>Anguininae</taxon>
        <taxon>Ditylenchus</taxon>
    </lineage>
</organism>
<evidence type="ECO:0000313" key="2">
    <source>
        <dbReference type="EMBL" id="KAI1713536.1"/>
    </source>
</evidence>
<feature type="region of interest" description="Disordered" evidence="1">
    <location>
        <begin position="26"/>
        <end position="76"/>
    </location>
</feature>
<keyword evidence="3" id="KW-1185">Reference proteome</keyword>
<dbReference type="AlphaFoldDB" id="A0AAD4R3L5"/>
<reference evidence="2" key="1">
    <citation type="submission" date="2022-01" db="EMBL/GenBank/DDBJ databases">
        <title>Genome Sequence Resource for Two Populations of Ditylenchus destructor, the Migratory Endoparasitic Phytonematode.</title>
        <authorList>
            <person name="Zhang H."/>
            <person name="Lin R."/>
            <person name="Xie B."/>
        </authorList>
    </citation>
    <scope>NUCLEOTIDE SEQUENCE</scope>
    <source>
        <strain evidence="2">BazhouSP</strain>
    </source>
</reference>
<feature type="region of interest" description="Disordered" evidence="1">
    <location>
        <begin position="423"/>
        <end position="472"/>
    </location>
</feature>
<name>A0AAD4R3L5_9BILA</name>
<gene>
    <name evidence="2" type="ORF">DdX_09052</name>
</gene>
<evidence type="ECO:0000256" key="1">
    <source>
        <dbReference type="SAM" id="MobiDB-lite"/>
    </source>
</evidence>
<proteinExistence type="predicted"/>
<accession>A0AAD4R3L5</accession>
<dbReference type="Proteomes" id="UP001201812">
    <property type="component" value="Unassembled WGS sequence"/>
</dbReference>